<protein>
    <submittedName>
        <fullName evidence="1">Uncharacterized protein</fullName>
    </submittedName>
</protein>
<name>A0A4R0XFS3_9BURK</name>
<sequence length="135" mass="14995">MLPELAIRQGRRTRKTVSGEAMKKLFVATAVTFVAAQATATGVLFVAKDPSGARIELRDEICPFAEHQAQYMTWHKASMSDGDSIVSGCWVTQDEKIALQWATPTDKWPPVQYLDPTPDIIKPTAYGRLIFGKKQ</sequence>
<evidence type="ECO:0000313" key="2">
    <source>
        <dbReference type="Proteomes" id="UP000294200"/>
    </source>
</evidence>
<comment type="caution">
    <text evidence="1">The sequence shown here is derived from an EMBL/GenBank/DDBJ whole genome shotgun (WGS) entry which is preliminary data.</text>
</comment>
<proteinExistence type="predicted"/>
<reference evidence="1 2" key="1">
    <citation type="submission" date="2017-02" db="EMBL/GenBank/DDBJ databases">
        <title>Paraburkholderia sophoroidis sp. nov. and Paraburkholderia steynii sp. nov. rhizobial symbionts of the fynbos legume Hypocalyptus sophoroides.</title>
        <authorList>
            <person name="Steenkamp E.T."/>
            <person name="Beukes C.W."/>
            <person name="Van Zyl E."/>
            <person name="Avontuur J."/>
            <person name="Chan W.Y."/>
            <person name="Hassen A."/>
            <person name="Palmer M."/>
            <person name="Mthombeni L."/>
            <person name="Phalane F."/>
            <person name="Sereme K."/>
            <person name="Venter S.N."/>
        </authorList>
    </citation>
    <scope>NUCLEOTIDE SEQUENCE [LARGE SCALE GENOMIC DNA]</scope>
    <source>
        <strain evidence="1 2">HC1.1ba</strain>
    </source>
</reference>
<dbReference type="EMBL" id="MWML01000209">
    <property type="protein sequence ID" value="TCG04921.1"/>
    <property type="molecule type" value="Genomic_DNA"/>
</dbReference>
<evidence type="ECO:0000313" key="1">
    <source>
        <dbReference type="EMBL" id="TCG04921.1"/>
    </source>
</evidence>
<accession>A0A4R0XFS3</accession>
<dbReference type="Proteomes" id="UP000294200">
    <property type="component" value="Unassembled WGS sequence"/>
</dbReference>
<organism evidence="1 2">
    <name type="scientific">Paraburkholderia steynii</name>
    <dbReference type="NCBI Taxonomy" id="1245441"/>
    <lineage>
        <taxon>Bacteria</taxon>
        <taxon>Pseudomonadati</taxon>
        <taxon>Pseudomonadota</taxon>
        <taxon>Betaproteobacteria</taxon>
        <taxon>Burkholderiales</taxon>
        <taxon>Burkholderiaceae</taxon>
        <taxon>Paraburkholderia</taxon>
    </lineage>
</organism>
<dbReference type="AlphaFoldDB" id="A0A4R0XFS3"/>
<keyword evidence="2" id="KW-1185">Reference proteome</keyword>
<gene>
    <name evidence="1" type="ORF">BZM27_37485</name>
</gene>